<protein>
    <recommendedName>
        <fullName evidence="3">Holliday junction nuclease RuvC</fullName>
    </recommendedName>
</protein>
<accession>A0A2P0PAS4</accession>
<dbReference type="Gene3D" id="3.30.420.10">
    <property type="entry name" value="Ribonuclease H-like superfamily/Ribonuclease H"/>
    <property type="match status" value="1"/>
</dbReference>
<dbReference type="EMBL" id="KY514264">
    <property type="protein sequence ID" value="ARB11801.1"/>
    <property type="molecule type" value="Genomic_DNA"/>
</dbReference>
<dbReference type="InterPro" id="IPR036397">
    <property type="entry name" value="RNaseH_sf"/>
</dbReference>
<dbReference type="Proteomes" id="UP000240218">
    <property type="component" value="Segment"/>
</dbReference>
<evidence type="ECO:0008006" key="3">
    <source>
        <dbReference type="Google" id="ProtNLM"/>
    </source>
</evidence>
<proteinExistence type="predicted"/>
<keyword evidence="2" id="KW-1185">Reference proteome</keyword>
<organism evidence="1 2">
    <name type="scientific">Pectobacterium phage vB_PatP_CB1</name>
    <dbReference type="NCBI Taxonomy" id="1958917"/>
    <lineage>
        <taxon>Viruses</taxon>
        <taxon>Duplodnaviria</taxon>
        <taxon>Heunggongvirae</taxon>
        <taxon>Uroviricota</taxon>
        <taxon>Caudoviricetes</taxon>
        <taxon>Schitoviridae</taxon>
        <taxon>Cbunavirus</taxon>
        <taxon>Cbunavirus CB1</taxon>
    </lineage>
</organism>
<dbReference type="GO" id="GO:0003676">
    <property type="term" value="F:nucleic acid binding"/>
    <property type="evidence" value="ECO:0007669"/>
    <property type="project" value="InterPro"/>
</dbReference>
<name>A0A2P0PAS4_9CAUD</name>
<evidence type="ECO:0000313" key="1">
    <source>
        <dbReference type="EMBL" id="ARB11801.1"/>
    </source>
</evidence>
<sequence>MAKGLRILGCDPSFSNWGIAEGLYNPIAKKVEILYLDVIRPVIEKTKGTRKSSEDLERAKQLSKGFIARMRQCDLIAAEVPHGSQSARAMAGYGVCIGILSLASNTQIPMVEVSAIETRKVITGTREATKAQAIAWAMAKHPEAPWPMRGGKVNASLAEHMADAIAAIYAAMETDLFKSMAMLASKE</sequence>
<dbReference type="SUPFAM" id="SSF53098">
    <property type="entry name" value="Ribonuclease H-like"/>
    <property type="match status" value="1"/>
</dbReference>
<gene>
    <name evidence="1" type="ORF">CB1_74</name>
</gene>
<dbReference type="InterPro" id="IPR012337">
    <property type="entry name" value="RNaseH-like_sf"/>
</dbReference>
<reference evidence="1 2" key="1">
    <citation type="submission" date="2017-01" db="EMBL/GenBank/DDBJ databases">
        <title>Isolation and charaterisation of Pectobacterium phages.</title>
        <authorList>
            <person name="Buttimer C.T.H."/>
            <person name="Lucid A."/>
            <person name="Coffey A."/>
        </authorList>
    </citation>
    <scope>NUCLEOTIDE SEQUENCE [LARGE SCALE GENOMIC DNA]</scope>
</reference>
<evidence type="ECO:0000313" key="2">
    <source>
        <dbReference type="Proteomes" id="UP000240218"/>
    </source>
</evidence>